<dbReference type="RefSeq" id="WP_126784806.1">
    <property type="nucleotide sequence ID" value="NZ_PIQF01000002.1"/>
</dbReference>
<feature type="domain" description="THIF-type NAD/FAD binding fold" evidence="2">
    <location>
        <begin position="12"/>
        <end position="246"/>
    </location>
</feature>
<keyword evidence="3" id="KW-0808">Transferase</keyword>
<organism evidence="3 4">
    <name type="scientific">Idiomarina seosinensis</name>
    <dbReference type="NCBI Taxonomy" id="281739"/>
    <lineage>
        <taxon>Bacteria</taxon>
        <taxon>Pseudomonadati</taxon>
        <taxon>Pseudomonadota</taxon>
        <taxon>Gammaproteobacteria</taxon>
        <taxon>Alteromonadales</taxon>
        <taxon>Idiomarinaceae</taxon>
        <taxon>Idiomarina</taxon>
    </lineage>
</organism>
<dbReference type="GO" id="GO:0016779">
    <property type="term" value="F:nucleotidyltransferase activity"/>
    <property type="evidence" value="ECO:0007669"/>
    <property type="project" value="UniProtKB-KW"/>
</dbReference>
<dbReference type="CDD" id="cd00757">
    <property type="entry name" value="ThiF_MoeB_HesA_family"/>
    <property type="match status" value="1"/>
</dbReference>
<dbReference type="InterPro" id="IPR000594">
    <property type="entry name" value="ThiF_NAD_FAD-bd"/>
</dbReference>
<evidence type="ECO:0000256" key="1">
    <source>
        <dbReference type="ARBA" id="ARBA00009919"/>
    </source>
</evidence>
<sequence length="248" mass="26935">MKTLNHEQMLRYNRHIVLPAIDLEGQEKLLNSHAVVVGAGGLGCAALPYLAASGVGKLTIFDHDQVELSNLQRQPLYGEQNVGQPKAVAAMERLKQLNSGLHVSCYTEKADTSSLHRLASSATLVIDCSDNLTTRNQLNQFCYQHKIPLISGAAIRFEGQVMAFSMQHNSPCYQCLSLLFGEQALSCAESGVASPLVGIIGAMQALEAIKLLSGAGTPLFNTMLMYDGLAAEWQRFNIAKHPRCPVCH</sequence>
<evidence type="ECO:0000313" key="3">
    <source>
        <dbReference type="EMBL" id="RUO76083.1"/>
    </source>
</evidence>
<comment type="similarity">
    <text evidence="1">Belongs to the HesA/MoeB/ThiF family.</text>
</comment>
<gene>
    <name evidence="3" type="ORF">CWI81_08180</name>
</gene>
<dbReference type="OrthoDB" id="9804286at2"/>
<dbReference type="EMBL" id="PIQF01000002">
    <property type="protein sequence ID" value="RUO76083.1"/>
    <property type="molecule type" value="Genomic_DNA"/>
</dbReference>
<keyword evidence="3" id="KW-0548">Nucleotidyltransferase</keyword>
<evidence type="ECO:0000259" key="2">
    <source>
        <dbReference type="Pfam" id="PF00899"/>
    </source>
</evidence>
<dbReference type="NCBIfam" id="NF004281">
    <property type="entry name" value="PRK05690.1"/>
    <property type="match status" value="1"/>
</dbReference>
<dbReference type="SUPFAM" id="SSF69572">
    <property type="entry name" value="Activating enzymes of the ubiquitin-like proteins"/>
    <property type="match status" value="1"/>
</dbReference>
<dbReference type="GO" id="GO:0008641">
    <property type="term" value="F:ubiquitin-like modifier activating enzyme activity"/>
    <property type="evidence" value="ECO:0007669"/>
    <property type="project" value="InterPro"/>
</dbReference>
<dbReference type="InterPro" id="IPR045886">
    <property type="entry name" value="ThiF/MoeB/HesA"/>
</dbReference>
<dbReference type="InterPro" id="IPR035985">
    <property type="entry name" value="Ubiquitin-activating_enz"/>
</dbReference>
<accession>A0A432ZDN8</accession>
<dbReference type="Gene3D" id="3.40.50.720">
    <property type="entry name" value="NAD(P)-binding Rossmann-like Domain"/>
    <property type="match status" value="1"/>
</dbReference>
<name>A0A432ZDN8_9GAMM</name>
<proteinExistence type="inferred from homology"/>
<dbReference type="GO" id="GO:0008146">
    <property type="term" value="F:sulfotransferase activity"/>
    <property type="evidence" value="ECO:0007669"/>
    <property type="project" value="TreeGrafter"/>
</dbReference>
<dbReference type="PANTHER" id="PTHR10953">
    <property type="entry name" value="UBIQUITIN-ACTIVATING ENZYME E1"/>
    <property type="match status" value="1"/>
</dbReference>
<keyword evidence="4" id="KW-1185">Reference proteome</keyword>
<dbReference type="FunFam" id="3.40.50.720:FF:000080">
    <property type="entry name" value="Thiazole biosynthesis adenylyltransferase ThiF"/>
    <property type="match status" value="1"/>
</dbReference>
<evidence type="ECO:0000313" key="4">
    <source>
        <dbReference type="Proteomes" id="UP000287908"/>
    </source>
</evidence>
<dbReference type="PANTHER" id="PTHR10953:SF194">
    <property type="entry name" value="MOLYBDOPTERIN-SYNTHASE ADENYLYLTRANSFERASE"/>
    <property type="match status" value="1"/>
</dbReference>
<comment type="caution">
    <text evidence="3">The sequence shown here is derived from an EMBL/GenBank/DDBJ whole genome shotgun (WGS) entry which is preliminary data.</text>
</comment>
<dbReference type="Proteomes" id="UP000287908">
    <property type="component" value="Unassembled WGS sequence"/>
</dbReference>
<dbReference type="GO" id="GO:0005829">
    <property type="term" value="C:cytosol"/>
    <property type="evidence" value="ECO:0007669"/>
    <property type="project" value="TreeGrafter"/>
</dbReference>
<dbReference type="AlphaFoldDB" id="A0A432ZDN8"/>
<dbReference type="GO" id="GO:0004792">
    <property type="term" value="F:thiosulfate-cyanide sulfurtransferase activity"/>
    <property type="evidence" value="ECO:0007669"/>
    <property type="project" value="TreeGrafter"/>
</dbReference>
<dbReference type="Pfam" id="PF00899">
    <property type="entry name" value="ThiF"/>
    <property type="match status" value="1"/>
</dbReference>
<reference evidence="3 4" key="1">
    <citation type="journal article" date="2011" name="Front. Microbiol.">
        <title>Genomic signatures of strain selection and enhancement in Bacillus atrophaeus var. globigii, a historical biowarfare simulant.</title>
        <authorList>
            <person name="Gibbons H.S."/>
            <person name="Broomall S.M."/>
            <person name="McNew L.A."/>
            <person name="Daligault H."/>
            <person name="Chapman C."/>
            <person name="Bruce D."/>
            <person name="Karavis M."/>
            <person name="Krepps M."/>
            <person name="McGregor P.A."/>
            <person name="Hong C."/>
            <person name="Park K.H."/>
            <person name="Akmal A."/>
            <person name="Feldman A."/>
            <person name="Lin J.S."/>
            <person name="Chang W.E."/>
            <person name="Higgs B.W."/>
            <person name="Demirev P."/>
            <person name="Lindquist J."/>
            <person name="Liem A."/>
            <person name="Fochler E."/>
            <person name="Read T.D."/>
            <person name="Tapia R."/>
            <person name="Johnson S."/>
            <person name="Bishop-Lilly K.A."/>
            <person name="Detter C."/>
            <person name="Han C."/>
            <person name="Sozhamannan S."/>
            <person name="Rosenzweig C.N."/>
            <person name="Skowronski E.W."/>
        </authorList>
    </citation>
    <scope>NUCLEOTIDE SEQUENCE [LARGE SCALE GENOMIC DNA]</scope>
    <source>
        <strain evidence="3 4">CL-SP19</strain>
    </source>
</reference>
<protein>
    <submittedName>
        <fullName evidence="3">Molybdopterin-synthase adenylyltransferase MoeB</fullName>
    </submittedName>
</protein>